<dbReference type="Proteomes" id="UP000183812">
    <property type="component" value="Unassembled WGS sequence"/>
</dbReference>
<protein>
    <submittedName>
        <fullName evidence="2">Uncharacterized protein</fullName>
    </submittedName>
</protein>
<sequence length="115" mass="12755">MFEGHGWLLPILDDLIAHCEIQSLRSTAAGLQAARVALVAQCGPRSQALAEDQQERWLGEVIDELARYCHHQGLDEVETRLLRAQEAWHAEAHPPPRGNVLTFPAGFGRARDEPA</sequence>
<reference evidence="2 3" key="1">
    <citation type="submission" date="2016-10" db="EMBL/GenBank/DDBJ databases">
        <authorList>
            <person name="de Groot N.N."/>
        </authorList>
    </citation>
    <scope>NUCLEOTIDE SEQUENCE [LARGE SCALE GENOMIC DNA]</scope>
    <source>
        <strain evidence="3">DSM 938 / 37b4</strain>
    </source>
</reference>
<gene>
    <name evidence="2" type="ORF">SAMN04244550_02225</name>
</gene>
<name>A0A1G7KVW1_RHOCA</name>
<proteinExistence type="predicted"/>
<dbReference type="EMBL" id="FNAY01000010">
    <property type="protein sequence ID" value="SDF41382.1"/>
    <property type="molecule type" value="Genomic_DNA"/>
</dbReference>
<accession>A0A1G7KVW1</accession>
<evidence type="ECO:0000313" key="2">
    <source>
        <dbReference type="EMBL" id="SDF41382.1"/>
    </source>
</evidence>
<evidence type="ECO:0000256" key="1">
    <source>
        <dbReference type="SAM" id="MobiDB-lite"/>
    </source>
</evidence>
<organism evidence="2 3">
    <name type="scientific">Rhodobacter capsulatus</name>
    <name type="common">Rhodopseudomonas capsulata</name>
    <dbReference type="NCBI Taxonomy" id="1061"/>
    <lineage>
        <taxon>Bacteria</taxon>
        <taxon>Pseudomonadati</taxon>
        <taxon>Pseudomonadota</taxon>
        <taxon>Alphaproteobacteria</taxon>
        <taxon>Rhodobacterales</taxon>
        <taxon>Rhodobacter group</taxon>
        <taxon>Rhodobacter</taxon>
    </lineage>
</organism>
<dbReference type="RefSeq" id="WP_055209836.1">
    <property type="nucleotide sequence ID" value="NZ_CP119563.1"/>
</dbReference>
<feature type="region of interest" description="Disordered" evidence="1">
    <location>
        <begin position="93"/>
        <end position="115"/>
    </location>
</feature>
<dbReference type="AlphaFoldDB" id="A0A1G7KVW1"/>
<evidence type="ECO:0000313" key="3">
    <source>
        <dbReference type="Proteomes" id="UP000183812"/>
    </source>
</evidence>
<dbReference type="OrthoDB" id="7689207at2"/>